<proteinExistence type="predicted"/>
<accession>A0A517PTH1</accession>
<sequence length="85" mass="9294">MRAMLKREIGKKKRVPKQTIITGLKLITETDFNFVVMGADDGVLFRVYLQDLLNSSFDRTKYSALGCACLKASQACDASASVSAS</sequence>
<dbReference type="EMBL" id="CP036266">
    <property type="protein sequence ID" value="QDT22676.1"/>
    <property type="molecule type" value="Genomic_DNA"/>
</dbReference>
<evidence type="ECO:0000313" key="1">
    <source>
        <dbReference type="EMBL" id="QDT22676.1"/>
    </source>
</evidence>
<organism evidence="1 2">
    <name type="scientific">Gimesia chilikensis</name>
    <dbReference type="NCBI Taxonomy" id="2605989"/>
    <lineage>
        <taxon>Bacteria</taxon>
        <taxon>Pseudomonadati</taxon>
        <taxon>Planctomycetota</taxon>
        <taxon>Planctomycetia</taxon>
        <taxon>Planctomycetales</taxon>
        <taxon>Planctomycetaceae</taxon>
        <taxon>Gimesia</taxon>
    </lineage>
</organism>
<gene>
    <name evidence="1" type="ORF">HG66A1_44850</name>
</gene>
<reference evidence="1 2" key="1">
    <citation type="submission" date="2019-02" db="EMBL/GenBank/DDBJ databases">
        <title>Deep-cultivation of Planctomycetes and their phenomic and genomic characterization uncovers novel biology.</title>
        <authorList>
            <person name="Wiegand S."/>
            <person name="Jogler M."/>
            <person name="Boedeker C."/>
            <person name="Pinto D."/>
            <person name="Vollmers J."/>
            <person name="Rivas-Marin E."/>
            <person name="Kohn T."/>
            <person name="Peeters S.H."/>
            <person name="Heuer A."/>
            <person name="Rast P."/>
            <person name="Oberbeckmann S."/>
            <person name="Bunk B."/>
            <person name="Jeske O."/>
            <person name="Meyerdierks A."/>
            <person name="Storesund J.E."/>
            <person name="Kallscheuer N."/>
            <person name="Luecker S."/>
            <person name="Lage O.M."/>
            <person name="Pohl T."/>
            <person name="Merkel B.J."/>
            <person name="Hornburger P."/>
            <person name="Mueller R.-W."/>
            <person name="Bruemmer F."/>
            <person name="Labrenz M."/>
            <person name="Spormann A.M."/>
            <person name="Op den Camp H."/>
            <person name="Overmann J."/>
            <person name="Amann R."/>
            <person name="Jetten M.S.M."/>
            <person name="Mascher T."/>
            <person name="Medema M.H."/>
            <person name="Devos D.P."/>
            <person name="Kaster A.-K."/>
            <person name="Ovreas L."/>
            <person name="Rohde M."/>
            <person name="Galperin M.Y."/>
            <person name="Jogler C."/>
        </authorList>
    </citation>
    <scope>NUCLEOTIDE SEQUENCE [LARGE SCALE GENOMIC DNA]</scope>
    <source>
        <strain evidence="1 2">HG66A1</strain>
    </source>
</reference>
<evidence type="ECO:0000313" key="2">
    <source>
        <dbReference type="Proteomes" id="UP000320421"/>
    </source>
</evidence>
<keyword evidence="2" id="KW-1185">Reference proteome</keyword>
<name>A0A517PTH1_9PLAN</name>
<protein>
    <submittedName>
        <fullName evidence="1">Uncharacterized protein</fullName>
    </submittedName>
</protein>
<dbReference type="Proteomes" id="UP000320421">
    <property type="component" value="Chromosome"/>
</dbReference>
<dbReference type="AlphaFoldDB" id="A0A517PTH1"/>